<dbReference type="RefSeq" id="WP_085292630.1">
    <property type="nucleotide sequence ID" value="NZ_NCXM01000039.1"/>
</dbReference>
<dbReference type="AlphaFoldDB" id="A0A1X2KKQ5"/>
<organism evidence="1 2">
    <name type="scientific">Mycolicibacterium vulneris</name>
    <dbReference type="NCBI Taxonomy" id="547163"/>
    <lineage>
        <taxon>Bacteria</taxon>
        <taxon>Bacillati</taxon>
        <taxon>Actinomycetota</taxon>
        <taxon>Actinomycetes</taxon>
        <taxon>Mycobacteriales</taxon>
        <taxon>Mycobacteriaceae</taxon>
        <taxon>Mycolicibacterium</taxon>
    </lineage>
</organism>
<reference evidence="1 2" key="1">
    <citation type="submission" date="2017-04" db="EMBL/GenBank/DDBJ databases">
        <title>The new phylogeny of genus Mycobacterium.</title>
        <authorList>
            <person name="Tortoli E."/>
            <person name="Trovato A."/>
            <person name="Cirillo D.M."/>
        </authorList>
    </citation>
    <scope>NUCLEOTIDE SEQUENCE [LARGE SCALE GENOMIC DNA]</scope>
    <source>
        <strain evidence="1 2">DSM 45247</strain>
    </source>
</reference>
<gene>
    <name evidence="1" type="ORF">B8W69_26285</name>
</gene>
<dbReference type="OrthoDB" id="4947294at2"/>
<dbReference type="EMBL" id="NCXM01000039">
    <property type="protein sequence ID" value="OSC22344.1"/>
    <property type="molecule type" value="Genomic_DNA"/>
</dbReference>
<protein>
    <submittedName>
        <fullName evidence="1">Winged helix-turn-helix domain-containing protein</fullName>
    </submittedName>
</protein>
<sequence length="154" mass="17543">MSTQPTNQTLAQKRLAAKAARQRVYERELEREIYDAAVVQGLTQRQISELVGNQSQATIQRILRRVVEDPTKLDVTPAEIIDQRSAGIITTEEMMHKLLNWTYSFGHVAHIDGVATDAYITGDWDSIEMAFYRGQLTDDEFQQLADRQLHANLP</sequence>
<dbReference type="Proteomes" id="UP000242320">
    <property type="component" value="Unassembled WGS sequence"/>
</dbReference>
<name>A0A1X2KKQ5_9MYCO</name>
<keyword evidence="2" id="KW-1185">Reference proteome</keyword>
<evidence type="ECO:0000313" key="2">
    <source>
        <dbReference type="Proteomes" id="UP000242320"/>
    </source>
</evidence>
<accession>A0A1X2KKQ5</accession>
<proteinExistence type="predicted"/>
<comment type="caution">
    <text evidence="1">The sequence shown here is derived from an EMBL/GenBank/DDBJ whole genome shotgun (WGS) entry which is preliminary data.</text>
</comment>
<evidence type="ECO:0000313" key="1">
    <source>
        <dbReference type="EMBL" id="OSC22344.1"/>
    </source>
</evidence>